<name>A0AAU3HZJ0_9ACTN</name>
<evidence type="ECO:0000313" key="2">
    <source>
        <dbReference type="EMBL" id="WTZ10328.1"/>
    </source>
</evidence>
<protein>
    <recommendedName>
        <fullName evidence="3">Secreted protein</fullName>
    </recommendedName>
</protein>
<dbReference type="PROSITE" id="PS51257">
    <property type="entry name" value="PROKAR_LIPOPROTEIN"/>
    <property type="match status" value="1"/>
</dbReference>
<organism evidence="2">
    <name type="scientific">Streptomyces sp. NBC_01393</name>
    <dbReference type="NCBI Taxonomy" id="2903851"/>
    <lineage>
        <taxon>Bacteria</taxon>
        <taxon>Bacillati</taxon>
        <taxon>Actinomycetota</taxon>
        <taxon>Actinomycetes</taxon>
        <taxon>Kitasatosporales</taxon>
        <taxon>Streptomycetaceae</taxon>
        <taxon>Streptomyces</taxon>
    </lineage>
</organism>
<reference evidence="2" key="1">
    <citation type="submission" date="2022-10" db="EMBL/GenBank/DDBJ databases">
        <title>The complete genomes of actinobacterial strains from the NBC collection.</title>
        <authorList>
            <person name="Joergensen T.S."/>
            <person name="Alvarez Arevalo M."/>
            <person name="Sterndorff E.B."/>
            <person name="Faurdal D."/>
            <person name="Vuksanovic O."/>
            <person name="Mourched A.-S."/>
            <person name="Charusanti P."/>
            <person name="Shaw S."/>
            <person name="Blin K."/>
            <person name="Weber T."/>
        </authorList>
    </citation>
    <scope>NUCLEOTIDE SEQUENCE</scope>
    <source>
        <strain evidence="2">NBC_01393</strain>
    </source>
</reference>
<dbReference type="AlphaFoldDB" id="A0AAU3HZJ0"/>
<dbReference type="EMBL" id="CP109546">
    <property type="protein sequence ID" value="WTZ10328.1"/>
    <property type="molecule type" value="Genomic_DNA"/>
</dbReference>
<feature type="chain" id="PRO_5043502973" description="Secreted protein" evidence="1">
    <location>
        <begin position="32"/>
        <end position="139"/>
    </location>
</feature>
<accession>A0AAU3HZJ0</accession>
<evidence type="ECO:0008006" key="3">
    <source>
        <dbReference type="Google" id="ProtNLM"/>
    </source>
</evidence>
<keyword evidence="1" id="KW-0732">Signal</keyword>
<feature type="signal peptide" evidence="1">
    <location>
        <begin position="1"/>
        <end position="31"/>
    </location>
</feature>
<evidence type="ECO:0000256" key="1">
    <source>
        <dbReference type="SAM" id="SignalP"/>
    </source>
</evidence>
<sequence>MAILGRRLLSAAGTVAACAATIVFAATPASAATTYEADTVAGDGFLYQAGTMMFGTNGDIFYSCDNWSDGAGVIGYWKVGSTGTVHSLYNGGGIGTCASANEDLAESATFYIKACIRDNGDVKENTCSGWVKGYADGVP</sequence>
<gene>
    <name evidence="2" type="ORF">OG699_21395</name>
</gene>
<proteinExistence type="predicted"/>